<dbReference type="Pfam" id="PF10551">
    <property type="entry name" value="MULE"/>
    <property type="match status" value="1"/>
</dbReference>
<gene>
    <name evidence="3" type="ORF">Dsin_017586</name>
</gene>
<accession>A0AAE0AFD3</accession>
<dbReference type="InterPro" id="IPR018289">
    <property type="entry name" value="MULE_transposase_dom"/>
</dbReference>
<dbReference type="PANTHER" id="PTHR31973">
    <property type="entry name" value="POLYPROTEIN, PUTATIVE-RELATED"/>
    <property type="match status" value="1"/>
</dbReference>
<dbReference type="AlphaFoldDB" id="A0AAE0AFD3"/>
<evidence type="ECO:0000259" key="2">
    <source>
        <dbReference type="Pfam" id="PF10551"/>
    </source>
</evidence>
<dbReference type="EMBL" id="JANJYJ010000005">
    <property type="protein sequence ID" value="KAK3212880.1"/>
    <property type="molecule type" value="Genomic_DNA"/>
</dbReference>
<evidence type="ECO:0000256" key="1">
    <source>
        <dbReference type="SAM" id="MobiDB-lite"/>
    </source>
</evidence>
<proteinExistence type="predicted"/>
<evidence type="ECO:0000313" key="3">
    <source>
        <dbReference type="EMBL" id="KAK3212880.1"/>
    </source>
</evidence>
<dbReference type="Proteomes" id="UP001281410">
    <property type="component" value="Unassembled WGS sequence"/>
</dbReference>
<organism evidence="3 4">
    <name type="scientific">Dipteronia sinensis</name>
    <dbReference type="NCBI Taxonomy" id="43782"/>
    <lineage>
        <taxon>Eukaryota</taxon>
        <taxon>Viridiplantae</taxon>
        <taxon>Streptophyta</taxon>
        <taxon>Embryophyta</taxon>
        <taxon>Tracheophyta</taxon>
        <taxon>Spermatophyta</taxon>
        <taxon>Magnoliopsida</taxon>
        <taxon>eudicotyledons</taxon>
        <taxon>Gunneridae</taxon>
        <taxon>Pentapetalae</taxon>
        <taxon>rosids</taxon>
        <taxon>malvids</taxon>
        <taxon>Sapindales</taxon>
        <taxon>Sapindaceae</taxon>
        <taxon>Hippocastanoideae</taxon>
        <taxon>Acereae</taxon>
        <taxon>Dipteronia</taxon>
    </lineage>
</organism>
<feature type="domain" description="MULE transposase" evidence="2">
    <location>
        <begin position="359"/>
        <end position="453"/>
    </location>
</feature>
<name>A0AAE0AFD3_9ROSI</name>
<keyword evidence="4" id="KW-1185">Reference proteome</keyword>
<feature type="compositionally biased region" description="Polar residues" evidence="1">
    <location>
        <begin position="217"/>
        <end position="233"/>
    </location>
</feature>
<reference evidence="3" key="1">
    <citation type="journal article" date="2023" name="Plant J.">
        <title>Genome sequences and population genomics provide insights into the demographic history, inbreeding, and mutation load of two 'living fossil' tree species of Dipteronia.</title>
        <authorList>
            <person name="Feng Y."/>
            <person name="Comes H.P."/>
            <person name="Chen J."/>
            <person name="Zhu S."/>
            <person name="Lu R."/>
            <person name="Zhang X."/>
            <person name="Li P."/>
            <person name="Qiu J."/>
            <person name="Olsen K.M."/>
            <person name="Qiu Y."/>
        </authorList>
    </citation>
    <scope>NUCLEOTIDE SEQUENCE</scope>
    <source>
        <strain evidence="3">NBL</strain>
    </source>
</reference>
<sequence length="493" mass="56056">MSCNSSAGNETDLVVCQLQALLVSDFGPRITIKIVESLREDILGGKLKSGSEIKNFDRIVPPSPSIELDSAATFFNRAYTVKFEINHSQLRLTKKDNGAYDELVETIYEQTWVSRDKAELKLTSHVKTEDDTVTLSIMSDDDVEFVIIHKEKASNDQAMPVSTTKHAVVDDNDSSESIDISGRSNSSKTSDTEDEIGDNDGGQPATEDGTEERRVSRTPNSSSPSMNTQWTVSESGLNDNYNIEFRRVSSYVIGDLFASKFGNPGCHIRPKDIVSEMREQHGIHHSYNKTYRSKVHALNQVFGDPWESFQRLPAYFYVLEQSNPRTVIKIKIDSKNWFKYGFMAIGASIEGFNSIIRPVIYIDATHLKARTMGVLLVSVCKDENEMIYPLAFEFANSECTESWTWFLKKLRKLIQYPDRVILVSDRHNGIFNAMEAIIPDAAHGICAYHLAQNLKNLKRFCKQRDDVIWLYYHATYVYRIEEFDHTMAELKET</sequence>
<protein>
    <recommendedName>
        <fullName evidence="2">MULE transposase domain-containing protein</fullName>
    </recommendedName>
</protein>
<feature type="region of interest" description="Disordered" evidence="1">
    <location>
        <begin position="156"/>
        <end position="233"/>
    </location>
</feature>
<dbReference type="Gene3D" id="1.20.120.140">
    <property type="entry name" value="Signal recognition particle SRP54, nucleotide-binding domain"/>
    <property type="match status" value="1"/>
</dbReference>
<dbReference type="PANTHER" id="PTHR31973:SF195">
    <property type="entry name" value="MUDR FAMILY TRANSPOSASE"/>
    <property type="match status" value="1"/>
</dbReference>
<dbReference type="InterPro" id="IPR042101">
    <property type="entry name" value="SRP54_N_sf"/>
</dbReference>
<evidence type="ECO:0000313" key="4">
    <source>
        <dbReference type="Proteomes" id="UP001281410"/>
    </source>
</evidence>
<feature type="compositionally biased region" description="Polar residues" evidence="1">
    <location>
        <begin position="156"/>
        <end position="165"/>
    </location>
</feature>
<comment type="caution">
    <text evidence="3">The sequence shown here is derived from an EMBL/GenBank/DDBJ whole genome shotgun (WGS) entry which is preliminary data.</text>
</comment>